<evidence type="ECO:0000256" key="1">
    <source>
        <dbReference type="ARBA" id="ARBA00004370"/>
    </source>
</evidence>
<organism evidence="11 12">
    <name type="scientific">Elysia crispata</name>
    <name type="common">lettuce slug</name>
    <dbReference type="NCBI Taxonomy" id="231223"/>
    <lineage>
        <taxon>Eukaryota</taxon>
        <taxon>Metazoa</taxon>
        <taxon>Spiralia</taxon>
        <taxon>Lophotrochozoa</taxon>
        <taxon>Mollusca</taxon>
        <taxon>Gastropoda</taxon>
        <taxon>Heterobranchia</taxon>
        <taxon>Euthyneura</taxon>
        <taxon>Panpulmonata</taxon>
        <taxon>Sacoglossa</taxon>
        <taxon>Placobranchoidea</taxon>
        <taxon>Plakobranchidae</taxon>
        <taxon>Elysia</taxon>
    </lineage>
</organism>
<feature type="compositionally biased region" description="Polar residues" evidence="8">
    <location>
        <begin position="345"/>
        <end position="359"/>
    </location>
</feature>
<evidence type="ECO:0000256" key="5">
    <source>
        <dbReference type="ARBA" id="ARBA00022989"/>
    </source>
</evidence>
<keyword evidence="2 9" id="KW-0812">Transmembrane</keyword>
<feature type="domain" description="Cadherin" evidence="10">
    <location>
        <begin position="78"/>
        <end position="158"/>
    </location>
</feature>
<evidence type="ECO:0000256" key="2">
    <source>
        <dbReference type="ARBA" id="ARBA00022692"/>
    </source>
</evidence>
<accession>A0AAE0ZFZ9</accession>
<keyword evidence="12" id="KW-1185">Reference proteome</keyword>
<dbReference type="SMART" id="SM00112">
    <property type="entry name" value="CA"/>
    <property type="match status" value="1"/>
</dbReference>
<dbReference type="GO" id="GO:0005886">
    <property type="term" value="C:plasma membrane"/>
    <property type="evidence" value="ECO:0007669"/>
    <property type="project" value="InterPro"/>
</dbReference>
<dbReference type="PROSITE" id="PS50268">
    <property type="entry name" value="CADHERIN_2"/>
    <property type="match status" value="1"/>
</dbReference>
<keyword evidence="4 7" id="KW-0106">Calcium</keyword>
<keyword evidence="5 9" id="KW-1133">Transmembrane helix</keyword>
<evidence type="ECO:0000313" key="11">
    <source>
        <dbReference type="EMBL" id="KAK3768231.1"/>
    </source>
</evidence>
<feature type="region of interest" description="Disordered" evidence="8">
    <location>
        <begin position="398"/>
        <end position="417"/>
    </location>
</feature>
<dbReference type="PANTHER" id="PTHR24026:SF133">
    <property type="entry name" value="CADHERIN-RELATED FAMILY MEMBER 2"/>
    <property type="match status" value="1"/>
</dbReference>
<keyword evidence="6 9" id="KW-0472">Membrane</keyword>
<dbReference type="CDD" id="cd11304">
    <property type="entry name" value="Cadherin_repeat"/>
    <property type="match status" value="1"/>
</dbReference>
<evidence type="ECO:0000313" key="12">
    <source>
        <dbReference type="Proteomes" id="UP001283361"/>
    </source>
</evidence>
<sequence length="523" mass="58157">MAPGTKIQTKLNPKYVREDIRSVTLYFLLDDGFCTSPTYSLTVEVEDFNERPRVYTTEPFLEAYEGEIDIPHNIEIIDEEQADGFTYALSRPNDVFDVDSTTGNIVTKPGVSVDLDNQSTLYEDFTVSVYAYDQAGRRSDEANILVRVYDRNDNPPYFTQATFNMAANECMDPGSIVGQVEGKDDDSEYNQNNFLYFGGGGSEIAVMATGDVVLTRNCSDGETFSGVATIHDQGIFPGPLDGDPATIVVSCGPCNSTATTTASLVETVSPKRRTEDMYVGVVLGATLGIAWLSLALILVLRACFCPGYHKTSSHFRSKKTNVNPESPEGEGQSSRIHHLNPPLQRISSEVASENRSNTISKREKPHWPFAPLFVKRRKNSNPFHTWTERAMEYYRKQPNSKHTTKVRPDIDLPNGFQSSKRKSMLSVMPLSDVETISMSSEERGEIHLMPVMEKKNIRVDLISPARKANGNESLDSIKYNGVGKSGTIDTVSNEHISNKHKKINVEVKKVSKVSRSGIQLKHQ</sequence>
<evidence type="ECO:0000256" key="6">
    <source>
        <dbReference type="ARBA" id="ARBA00023136"/>
    </source>
</evidence>
<dbReference type="InterPro" id="IPR020894">
    <property type="entry name" value="Cadherin_CS"/>
</dbReference>
<feature type="transmembrane region" description="Helical" evidence="9">
    <location>
        <begin position="278"/>
        <end position="300"/>
    </location>
</feature>
<gene>
    <name evidence="11" type="ORF">RRG08_031025</name>
</gene>
<comment type="caution">
    <text evidence="11">The sequence shown here is derived from an EMBL/GenBank/DDBJ whole genome shotgun (WGS) entry which is preliminary data.</text>
</comment>
<dbReference type="Proteomes" id="UP001283361">
    <property type="component" value="Unassembled WGS sequence"/>
</dbReference>
<dbReference type="Gene3D" id="2.60.40.60">
    <property type="entry name" value="Cadherins"/>
    <property type="match status" value="2"/>
</dbReference>
<dbReference type="SUPFAM" id="SSF49313">
    <property type="entry name" value="Cadherin-like"/>
    <property type="match status" value="2"/>
</dbReference>
<evidence type="ECO:0000259" key="10">
    <source>
        <dbReference type="PROSITE" id="PS50268"/>
    </source>
</evidence>
<evidence type="ECO:0000256" key="4">
    <source>
        <dbReference type="ARBA" id="ARBA00022837"/>
    </source>
</evidence>
<reference evidence="11" key="1">
    <citation type="journal article" date="2023" name="G3 (Bethesda)">
        <title>A reference genome for the long-term kleptoplast-retaining sea slug Elysia crispata morphotype clarki.</title>
        <authorList>
            <person name="Eastman K.E."/>
            <person name="Pendleton A.L."/>
            <person name="Shaikh M.A."/>
            <person name="Suttiyut T."/>
            <person name="Ogas R."/>
            <person name="Tomko P."/>
            <person name="Gavelis G."/>
            <person name="Widhalm J.R."/>
            <person name="Wisecaver J.H."/>
        </authorList>
    </citation>
    <scope>NUCLEOTIDE SEQUENCE</scope>
    <source>
        <strain evidence="11">ECLA1</strain>
    </source>
</reference>
<evidence type="ECO:0000256" key="7">
    <source>
        <dbReference type="PROSITE-ProRule" id="PRU00043"/>
    </source>
</evidence>
<proteinExistence type="predicted"/>
<dbReference type="GO" id="GO:0005509">
    <property type="term" value="F:calcium ion binding"/>
    <property type="evidence" value="ECO:0007669"/>
    <property type="project" value="UniProtKB-UniRule"/>
</dbReference>
<evidence type="ECO:0000256" key="9">
    <source>
        <dbReference type="SAM" id="Phobius"/>
    </source>
</evidence>
<dbReference type="GO" id="GO:0007156">
    <property type="term" value="P:homophilic cell adhesion via plasma membrane adhesion molecules"/>
    <property type="evidence" value="ECO:0007669"/>
    <property type="project" value="InterPro"/>
</dbReference>
<name>A0AAE0ZFZ9_9GAST</name>
<dbReference type="EMBL" id="JAWDGP010004062">
    <property type="protein sequence ID" value="KAK3768231.1"/>
    <property type="molecule type" value="Genomic_DNA"/>
</dbReference>
<evidence type="ECO:0000256" key="8">
    <source>
        <dbReference type="SAM" id="MobiDB-lite"/>
    </source>
</evidence>
<evidence type="ECO:0000256" key="3">
    <source>
        <dbReference type="ARBA" id="ARBA00022737"/>
    </source>
</evidence>
<comment type="subcellular location">
    <subcellularLocation>
        <location evidence="1">Membrane</location>
    </subcellularLocation>
</comment>
<protein>
    <recommendedName>
        <fullName evidence="10">Cadherin domain-containing protein</fullName>
    </recommendedName>
</protein>
<dbReference type="InterPro" id="IPR002126">
    <property type="entry name" value="Cadherin-like_dom"/>
</dbReference>
<keyword evidence="3" id="KW-0677">Repeat</keyword>
<dbReference type="AlphaFoldDB" id="A0AAE0ZFZ9"/>
<feature type="region of interest" description="Disordered" evidence="8">
    <location>
        <begin position="311"/>
        <end position="362"/>
    </location>
</feature>
<dbReference type="InterPro" id="IPR015919">
    <property type="entry name" value="Cadherin-like_sf"/>
</dbReference>
<dbReference type="PROSITE" id="PS00232">
    <property type="entry name" value="CADHERIN_1"/>
    <property type="match status" value="1"/>
</dbReference>
<dbReference type="PANTHER" id="PTHR24026">
    <property type="entry name" value="FAT ATYPICAL CADHERIN-RELATED"/>
    <property type="match status" value="1"/>
</dbReference>